<dbReference type="EMBL" id="FN692037">
    <property type="protein sequence ID" value="CBL51178.1"/>
    <property type="molecule type" value="Genomic_DNA"/>
</dbReference>
<protein>
    <submittedName>
        <fullName evidence="1">Uncharacterized protein</fullName>
    </submittedName>
</protein>
<accession>D5GZG9</accession>
<name>D5GZG9_LACCS</name>
<proteinExistence type="predicted"/>
<evidence type="ECO:0000313" key="2">
    <source>
        <dbReference type="Proteomes" id="UP000002371"/>
    </source>
</evidence>
<dbReference type="Proteomes" id="UP000002371">
    <property type="component" value="Chromosome"/>
</dbReference>
<dbReference type="HOGENOM" id="CLU_2806991_0_0_9"/>
<dbReference type="PATRIC" id="fig|748671.3.peg.1703"/>
<evidence type="ECO:0000313" key="1">
    <source>
        <dbReference type="EMBL" id="CBL51178.1"/>
    </source>
</evidence>
<gene>
    <name evidence="1" type="ordered locus">LCRIS_01731</name>
</gene>
<reference key="2">
    <citation type="submission" date="2010-03" db="EMBL/GenBank/DDBJ databases">
        <title>Genome Sequence of Lactobacillus crispatus ST1.</title>
        <authorList>
            <person name="Ojala T."/>
            <person name="Kuparinen V."/>
            <person name="Koskinen J.P."/>
            <person name="Alatalo E."/>
            <person name="Holm L."/>
            <person name="Auvinen P."/>
            <person name="Edelman S."/>
            <person name="Westerlund-Wikstroem B."/>
            <person name="Korhonen T.K."/>
            <person name="Paulin L."/>
            <person name="Kankainen M."/>
        </authorList>
    </citation>
    <scope>NUCLEOTIDE SEQUENCE</scope>
    <source>
        <strain>ST1</strain>
    </source>
</reference>
<sequence length="67" mass="7723">MDFKASHKIQPATQLKKDRFVTPEPMNKLFEKDLIMIKLNDLSSETEEGIASKLFTGVIKAFRFLVH</sequence>
<reference evidence="1 2" key="1">
    <citation type="journal article" date="2010" name="J. Bacteriol.">
        <title>Genome sequence of Lactobacillus crispatus ST1.</title>
        <authorList>
            <person name="Ojala T."/>
            <person name="Kuparinen V."/>
            <person name="Koskinen J.P."/>
            <person name="Alatalo E."/>
            <person name="Holm L."/>
            <person name="Auvinen P."/>
            <person name="Edelman S."/>
            <person name="Westerlund-Wikstrom B."/>
            <person name="Korhonen T.K."/>
            <person name="Paulin L."/>
            <person name="Kankainen M."/>
        </authorList>
    </citation>
    <scope>NUCLEOTIDE SEQUENCE [LARGE SCALE GENOMIC DNA]</scope>
    <source>
        <strain evidence="1 2">ST1</strain>
    </source>
</reference>
<dbReference type="RefSeq" id="WP_013086860.1">
    <property type="nucleotide sequence ID" value="NC_014106.1"/>
</dbReference>
<dbReference type="KEGG" id="lcr:LCRIS_01731"/>
<organism evidence="1 2">
    <name type="scientific">Lactobacillus crispatus (strain ST1)</name>
    <dbReference type="NCBI Taxonomy" id="748671"/>
    <lineage>
        <taxon>Bacteria</taxon>
        <taxon>Bacillati</taxon>
        <taxon>Bacillota</taxon>
        <taxon>Bacilli</taxon>
        <taxon>Lactobacillales</taxon>
        <taxon>Lactobacillaceae</taxon>
        <taxon>Lactobacillus</taxon>
    </lineage>
</organism>
<dbReference type="AlphaFoldDB" id="D5GZG9"/>